<reference evidence="2 3" key="1">
    <citation type="submission" date="2021-08" db="EMBL/GenBank/DDBJ databases">
        <title>WGS of actinomycetes from Thailand.</title>
        <authorList>
            <person name="Thawai C."/>
        </authorList>
    </citation>
    <scope>NUCLEOTIDE SEQUENCE [LARGE SCALE GENOMIC DNA]</scope>
    <source>
        <strain evidence="2 3">PLK6-54</strain>
    </source>
</reference>
<feature type="region of interest" description="Disordered" evidence="1">
    <location>
        <begin position="1"/>
        <end position="40"/>
    </location>
</feature>
<gene>
    <name evidence="2" type="ORF">K7862_23950</name>
</gene>
<organism evidence="2 3">
    <name type="scientific">Actinacidiphila acidipaludis</name>
    <dbReference type="NCBI Taxonomy" id="2873382"/>
    <lineage>
        <taxon>Bacteria</taxon>
        <taxon>Bacillati</taxon>
        <taxon>Actinomycetota</taxon>
        <taxon>Actinomycetes</taxon>
        <taxon>Kitasatosporales</taxon>
        <taxon>Streptomycetaceae</taxon>
        <taxon>Actinacidiphila</taxon>
    </lineage>
</organism>
<dbReference type="EMBL" id="JAINZZ010000034">
    <property type="protein sequence ID" value="MBY8880666.1"/>
    <property type="molecule type" value="Genomic_DNA"/>
</dbReference>
<keyword evidence="3" id="KW-1185">Reference proteome</keyword>
<evidence type="ECO:0000313" key="2">
    <source>
        <dbReference type="EMBL" id="MBY8880666.1"/>
    </source>
</evidence>
<evidence type="ECO:0000256" key="1">
    <source>
        <dbReference type="SAM" id="MobiDB-lite"/>
    </source>
</evidence>
<feature type="compositionally biased region" description="Basic and acidic residues" evidence="1">
    <location>
        <begin position="31"/>
        <end position="40"/>
    </location>
</feature>
<dbReference type="Proteomes" id="UP000778578">
    <property type="component" value="Unassembled WGS sequence"/>
</dbReference>
<evidence type="ECO:0000313" key="3">
    <source>
        <dbReference type="Proteomes" id="UP000778578"/>
    </source>
</evidence>
<name>A0ABS7QCX4_9ACTN</name>
<dbReference type="RefSeq" id="WP_222965910.1">
    <property type="nucleotide sequence ID" value="NZ_JAINZZ010000034.1"/>
</dbReference>
<feature type="compositionally biased region" description="Basic residues" evidence="1">
    <location>
        <begin position="1"/>
        <end position="29"/>
    </location>
</feature>
<feature type="region of interest" description="Disordered" evidence="1">
    <location>
        <begin position="293"/>
        <end position="322"/>
    </location>
</feature>
<proteinExistence type="predicted"/>
<accession>A0ABS7QCX4</accession>
<comment type="caution">
    <text evidence="2">The sequence shown here is derived from an EMBL/GenBank/DDBJ whole genome shotgun (WGS) entry which is preliminary data.</text>
</comment>
<sequence length="322" mass="34811">MAHTTGRRSTAHRRHDRARKRRATRRTRPAGRTDQRRALRTEAPTVLGLLVDHGDFTAMTGYPSFPFRDYGRYLHHVDAFLRSLHARGTHVAVTRFDPGTYADYCASTRRPPDTPTTRTHYTAEATTTGPSVPYARQPLDALRDALTRESERRATWERATDLLIDAGRCADCGEELAHCAFDRASHTLVRLLEALGPGSHHVVASLPAGDGPPLLAAARVDADEDGDLRLTDTDGLVLCTVIAAGAATHHPGGLVIRTTDPGGTDTVRGWTLRGGEPHPLTEAEVFNAYCTDPGTGDPVPPEPGVRYAPGIPLPPPLPGDLA</sequence>
<protein>
    <submittedName>
        <fullName evidence="2">Uncharacterized protein</fullName>
    </submittedName>
</protein>
<feature type="compositionally biased region" description="Pro residues" evidence="1">
    <location>
        <begin position="311"/>
        <end position="322"/>
    </location>
</feature>